<dbReference type="EMBL" id="JAQQPM010000009">
    <property type="protein sequence ID" value="KAK2075234.1"/>
    <property type="molecule type" value="Genomic_DNA"/>
</dbReference>
<evidence type="ECO:0000313" key="4">
    <source>
        <dbReference type="EMBL" id="KAK2075234.1"/>
    </source>
</evidence>
<keyword evidence="2" id="KW-0472">Membrane</keyword>
<gene>
    <name evidence="4" type="ORF">P8C59_009379</name>
</gene>
<feature type="region of interest" description="Disordered" evidence="1">
    <location>
        <begin position="183"/>
        <end position="233"/>
    </location>
</feature>
<name>A0AAD9IDK7_9PEZI</name>
<proteinExistence type="predicted"/>
<evidence type="ECO:0000256" key="3">
    <source>
        <dbReference type="SAM" id="SignalP"/>
    </source>
</evidence>
<accession>A0AAD9IDK7</accession>
<evidence type="ECO:0000256" key="1">
    <source>
        <dbReference type="SAM" id="MobiDB-lite"/>
    </source>
</evidence>
<keyword evidence="2" id="KW-0812">Transmembrane</keyword>
<feature type="compositionally biased region" description="Low complexity" evidence="1">
    <location>
        <begin position="64"/>
        <end position="90"/>
    </location>
</feature>
<feature type="region of interest" description="Disordered" evidence="1">
    <location>
        <begin position="49"/>
        <end position="90"/>
    </location>
</feature>
<protein>
    <submittedName>
        <fullName evidence="4">Uncharacterized protein</fullName>
    </submittedName>
</protein>
<reference evidence="4" key="1">
    <citation type="journal article" date="2023" name="Mol. Plant Microbe Interact.">
        <title>Elucidating the Obligate Nature and Biological Capacity of an Invasive Fungal Corn Pathogen.</title>
        <authorList>
            <person name="MacCready J.S."/>
            <person name="Roggenkamp E.M."/>
            <person name="Gdanetz K."/>
            <person name="Chilvers M.I."/>
        </authorList>
    </citation>
    <scope>NUCLEOTIDE SEQUENCE</scope>
    <source>
        <strain evidence="4">PM02</strain>
    </source>
</reference>
<feature type="transmembrane region" description="Helical" evidence="2">
    <location>
        <begin position="134"/>
        <end position="152"/>
    </location>
</feature>
<keyword evidence="2" id="KW-1133">Transmembrane helix</keyword>
<feature type="compositionally biased region" description="Gly residues" evidence="1">
    <location>
        <begin position="183"/>
        <end position="194"/>
    </location>
</feature>
<feature type="signal peptide" evidence="3">
    <location>
        <begin position="1"/>
        <end position="22"/>
    </location>
</feature>
<dbReference type="PANTHER" id="PTHR36854:SF1">
    <property type="entry name" value="TRANSMEMBRANE PROTEIN"/>
    <property type="match status" value="1"/>
</dbReference>
<evidence type="ECO:0000313" key="5">
    <source>
        <dbReference type="Proteomes" id="UP001217918"/>
    </source>
</evidence>
<comment type="caution">
    <text evidence="4">The sequence shown here is derived from an EMBL/GenBank/DDBJ whole genome shotgun (WGS) entry which is preliminary data.</text>
</comment>
<dbReference type="AlphaFoldDB" id="A0AAD9IDK7"/>
<keyword evidence="5" id="KW-1185">Reference proteome</keyword>
<sequence length="233" mass="23549">MARTHALFLVLLACVASVVASAYPPTYCKCTCFSNSTIIPLGPHKEAPVAPSVPATTNTSPAVSRPTPAPSTRSRAPSASADAPSPLARRVGPASCTQCNRAFCLDYNLPICKGAEEKDVATSCFQRDSRKDQIIVWAFILGTAGLLGWAGLKRALERRGTGKGLAAALAGSGYGHGRVAGGGGGGGGGAGPVGRPGARSGSPGRGGLFRRSAERGDQAARGVYGPLDGATES</sequence>
<keyword evidence="3" id="KW-0732">Signal</keyword>
<dbReference type="Proteomes" id="UP001217918">
    <property type="component" value="Unassembled WGS sequence"/>
</dbReference>
<organism evidence="4 5">
    <name type="scientific">Phyllachora maydis</name>
    <dbReference type="NCBI Taxonomy" id="1825666"/>
    <lineage>
        <taxon>Eukaryota</taxon>
        <taxon>Fungi</taxon>
        <taxon>Dikarya</taxon>
        <taxon>Ascomycota</taxon>
        <taxon>Pezizomycotina</taxon>
        <taxon>Sordariomycetes</taxon>
        <taxon>Sordariomycetidae</taxon>
        <taxon>Phyllachorales</taxon>
        <taxon>Phyllachoraceae</taxon>
        <taxon>Phyllachora</taxon>
    </lineage>
</organism>
<feature type="chain" id="PRO_5042141805" evidence="3">
    <location>
        <begin position="23"/>
        <end position="233"/>
    </location>
</feature>
<dbReference type="PANTHER" id="PTHR36854">
    <property type="entry name" value="CHROMOSOME 9, WHOLE GENOME SHOTGUN SEQUENCE"/>
    <property type="match status" value="1"/>
</dbReference>
<evidence type="ECO:0000256" key="2">
    <source>
        <dbReference type="SAM" id="Phobius"/>
    </source>
</evidence>